<dbReference type="Pfam" id="PF02171">
    <property type="entry name" value="Piwi"/>
    <property type="match status" value="1"/>
</dbReference>
<gene>
    <name evidence="3" type="ORF">BCR38DRAFT_345772</name>
</gene>
<feature type="compositionally biased region" description="Gly residues" evidence="1">
    <location>
        <begin position="20"/>
        <end position="36"/>
    </location>
</feature>
<dbReference type="RefSeq" id="XP_040714403.1">
    <property type="nucleotide sequence ID" value="XM_040856205.1"/>
</dbReference>
<dbReference type="OrthoDB" id="10252740at2759"/>
<dbReference type="SUPFAM" id="SSF101690">
    <property type="entry name" value="PAZ domain"/>
    <property type="match status" value="1"/>
</dbReference>
<dbReference type="Gene3D" id="3.30.420.10">
    <property type="entry name" value="Ribonuclease H-like superfamily/Ribonuclease H"/>
    <property type="match status" value="1"/>
</dbReference>
<dbReference type="Gene3D" id="2.170.260.10">
    <property type="entry name" value="paz domain"/>
    <property type="match status" value="1"/>
</dbReference>
<feature type="region of interest" description="Disordered" evidence="1">
    <location>
        <begin position="458"/>
        <end position="487"/>
    </location>
</feature>
<sequence length="1067" mass="116445">MADNRGRGQLRGGRGDRGGRGGSGRGRGDGYQGGRGATFSGFDNRGSRGGGGFRGDRGGGGFRGDRGGGGFRGDRGGRGGRGGFRGDKFGSEPPVFNPGDIPPPDAKITELENSIIKASSLTGQMAKLQVSGRKSTTMSEFFPLRPAFGNRGTEVILWANYVQLGIESQDLFKYTVKATKVFDDDKENADSKGKAIKDSKDPKKGDDSKSRPKGLEPKGRKLHRIIQLALNQISNAIPVVSEFKSQVVSLKPLQLPEDMTITVQYTDEGRDSTYNVVFSKPSVVKLDELIGYLNSMEDPTGNTSFPKFETVVDALGVILGHTPRANAQVGSLGSSRHFPLNLGESSNLGPSAFNSVIRGYFQSVRPATGRFLLNINVSHGVFRFSGPVTELMKNYDLNDDGQLKDLSQALGMLRAHVTTLAAKNQPESKPGGKKGKAASKPPDVSRVTEKVLCGLATRFDGPKDSRQKPLRSGARPHEATFTINAPAPPGLQAGKEYSVADYFKTRYGLEVNLSLPVVNTGTKLKPTYVPAELVEIIPGQALRRKTNSEETRQMIEFACRSPAANAQSIVSTGRTVLGLDGNPTLCQFGVTAGKSLLTVTGRELTAPQIIYTHLKNPKQTTNAPVSEGSWNMKDVRVIKPGRPITNWTWVHIDYDRGSRQLQDVKGAISEFVVKMRQMGISIPVAGPENGLPVLVRRGSAFAQIEQAFGSIPPSTQFVFAVLGDKGTEIYNAVKTLADTKFGFHTVCMFRNSLVKQNPQYYANVALKVNLKAGGVNHKLKDDVTIIKDGRTMVVGYDVTHPTNLSGNAENLPSLVGIVSSIDKDLAQWPATAWAQAGRVEMLDAKLEEKFMERLQLWQKHNGGHLPDNIIIFRDGVSEGQFTQVLTKELPYIRKACERLYPATQVAKISLIVSVKRHQTRFYPTNPNNMTKSRNIKNGTVVDRGVTQAKIWDFFLTAHTALQGTARPAHYTVLLDEIFRSGPNKPEEASNTLEKLTHEMCYLFGRATKAVSICPPAYYADILCTRQRVYMSDLFEAADDAASVSTNARQNITSTGVHHRLKDTMYYI</sequence>
<dbReference type="PROSITE" id="PS50822">
    <property type="entry name" value="PIWI"/>
    <property type="match status" value="1"/>
</dbReference>
<dbReference type="EMBL" id="MCFJ01000009">
    <property type="protein sequence ID" value="ORY62567.1"/>
    <property type="molecule type" value="Genomic_DNA"/>
</dbReference>
<keyword evidence="4" id="KW-1185">Reference proteome</keyword>
<feature type="region of interest" description="Disordered" evidence="1">
    <location>
        <begin position="187"/>
        <end position="217"/>
    </location>
</feature>
<dbReference type="InParanoid" id="A0A1Y2DTJ2"/>
<dbReference type="InterPro" id="IPR003165">
    <property type="entry name" value="Piwi"/>
</dbReference>
<proteinExistence type="predicted"/>
<accession>A0A1Y2DTJ2</accession>
<dbReference type="Pfam" id="PF16486">
    <property type="entry name" value="ArgoN"/>
    <property type="match status" value="1"/>
</dbReference>
<dbReference type="InterPro" id="IPR045246">
    <property type="entry name" value="Piwi_ago-like"/>
</dbReference>
<comment type="caution">
    <text evidence="3">The sequence shown here is derived from an EMBL/GenBank/DDBJ whole genome shotgun (WGS) entry which is preliminary data.</text>
</comment>
<dbReference type="Pfam" id="PF08699">
    <property type="entry name" value="ArgoL1"/>
    <property type="match status" value="1"/>
</dbReference>
<dbReference type="CDD" id="cd02846">
    <property type="entry name" value="PAZ_argonaute_like"/>
    <property type="match status" value="1"/>
</dbReference>
<dbReference type="InterPro" id="IPR014811">
    <property type="entry name" value="ArgoL1"/>
</dbReference>
<dbReference type="GeneID" id="63772417"/>
<dbReference type="InterPro" id="IPR032472">
    <property type="entry name" value="ArgoL2"/>
</dbReference>
<dbReference type="InterPro" id="IPR036085">
    <property type="entry name" value="PAZ_dom_sf"/>
</dbReference>
<dbReference type="PANTHER" id="PTHR22891">
    <property type="entry name" value="EUKARYOTIC TRANSLATION INITIATION FACTOR 2C"/>
    <property type="match status" value="1"/>
</dbReference>
<dbReference type="AlphaFoldDB" id="A0A1Y2DTJ2"/>
<dbReference type="InterPro" id="IPR012337">
    <property type="entry name" value="RNaseH-like_sf"/>
</dbReference>
<evidence type="ECO:0000259" key="2">
    <source>
        <dbReference type="PROSITE" id="PS50822"/>
    </source>
</evidence>
<name>A0A1Y2DTJ2_9PEZI</name>
<dbReference type="Proteomes" id="UP000193689">
    <property type="component" value="Unassembled WGS sequence"/>
</dbReference>
<dbReference type="Pfam" id="PF02170">
    <property type="entry name" value="PAZ"/>
    <property type="match status" value="1"/>
</dbReference>
<dbReference type="GO" id="GO:0003723">
    <property type="term" value="F:RNA binding"/>
    <property type="evidence" value="ECO:0007669"/>
    <property type="project" value="InterPro"/>
</dbReference>
<dbReference type="SUPFAM" id="SSF53098">
    <property type="entry name" value="Ribonuclease H-like"/>
    <property type="match status" value="1"/>
</dbReference>
<dbReference type="STRING" id="1141098.A0A1Y2DTJ2"/>
<feature type="domain" description="Piwi" evidence="2">
    <location>
        <begin position="717"/>
        <end position="1031"/>
    </location>
</feature>
<feature type="region of interest" description="Disordered" evidence="1">
    <location>
        <begin position="1"/>
        <end position="104"/>
    </location>
</feature>
<dbReference type="InterPro" id="IPR003100">
    <property type="entry name" value="PAZ_dom"/>
</dbReference>
<dbReference type="Gene3D" id="3.40.50.2300">
    <property type="match status" value="1"/>
</dbReference>
<feature type="region of interest" description="Disordered" evidence="1">
    <location>
        <begin position="421"/>
        <end position="445"/>
    </location>
</feature>
<dbReference type="InterPro" id="IPR036397">
    <property type="entry name" value="RNaseH_sf"/>
</dbReference>
<dbReference type="InterPro" id="IPR032474">
    <property type="entry name" value="Argonaute_N"/>
</dbReference>
<organism evidence="3 4">
    <name type="scientific">Pseudomassariella vexata</name>
    <dbReference type="NCBI Taxonomy" id="1141098"/>
    <lineage>
        <taxon>Eukaryota</taxon>
        <taxon>Fungi</taxon>
        <taxon>Dikarya</taxon>
        <taxon>Ascomycota</taxon>
        <taxon>Pezizomycotina</taxon>
        <taxon>Sordariomycetes</taxon>
        <taxon>Xylariomycetidae</taxon>
        <taxon>Amphisphaeriales</taxon>
        <taxon>Pseudomassariaceae</taxon>
        <taxon>Pseudomassariella</taxon>
    </lineage>
</organism>
<dbReference type="CDD" id="cd04657">
    <property type="entry name" value="Piwi_ago-like"/>
    <property type="match status" value="1"/>
</dbReference>
<dbReference type="SMART" id="SM01163">
    <property type="entry name" value="DUF1785"/>
    <property type="match status" value="1"/>
</dbReference>
<evidence type="ECO:0000313" key="3">
    <source>
        <dbReference type="EMBL" id="ORY62567.1"/>
    </source>
</evidence>
<evidence type="ECO:0000256" key="1">
    <source>
        <dbReference type="SAM" id="MobiDB-lite"/>
    </source>
</evidence>
<dbReference type="SMART" id="SM00950">
    <property type="entry name" value="Piwi"/>
    <property type="match status" value="1"/>
</dbReference>
<protein>
    <recommendedName>
        <fullName evidence="2">Piwi domain-containing protein</fullName>
    </recommendedName>
</protein>
<evidence type="ECO:0000313" key="4">
    <source>
        <dbReference type="Proteomes" id="UP000193689"/>
    </source>
</evidence>
<feature type="compositionally biased region" description="Gly residues" evidence="1">
    <location>
        <begin position="47"/>
        <end position="71"/>
    </location>
</feature>
<reference evidence="3 4" key="1">
    <citation type="submission" date="2016-07" db="EMBL/GenBank/DDBJ databases">
        <title>Pervasive Adenine N6-methylation of Active Genes in Fungi.</title>
        <authorList>
            <consortium name="DOE Joint Genome Institute"/>
            <person name="Mondo S.J."/>
            <person name="Dannebaum R.O."/>
            <person name="Kuo R.C."/>
            <person name="Labutti K."/>
            <person name="Haridas S."/>
            <person name="Kuo A."/>
            <person name="Salamov A."/>
            <person name="Ahrendt S.R."/>
            <person name="Lipzen A."/>
            <person name="Sullivan W."/>
            <person name="Andreopoulos W.B."/>
            <person name="Clum A."/>
            <person name="Lindquist E."/>
            <person name="Daum C."/>
            <person name="Ramamoorthy G.K."/>
            <person name="Gryganskyi A."/>
            <person name="Culley D."/>
            <person name="Magnuson J.K."/>
            <person name="James T.Y."/>
            <person name="O'Malley M.A."/>
            <person name="Stajich J.E."/>
            <person name="Spatafora J.W."/>
            <person name="Visel A."/>
            <person name="Grigoriev I.V."/>
        </authorList>
    </citation>
    <scope>NUCLEOTIDE SEQUENCE [LARGE SCALE GENOMIC DNA]</scope>
    <source>
        <strain evidence="3 4">CBS 129021</strain>
    </source>
</reference>
<dbReference type="Pfam" id="PF16488">
    <property type="entry name" value="ArgoL2"/>
    <property type="match status" value="1"/>
</dbReference>